<keyword evidence="2" id="KW-1185">Reference proteome</keyword>
<comment type="caution">
    <text evidence="1">The sequence shown here is derived from an EMBL/GenBank/DDBJ whole genome shotgun (WGS) entry which is preliminary data.</text>
</comment>
<dbReference type="Proteomes" id="UP001177021">
    <property type="component" value="Unassembled WGS sequence"/>
</dbReference>
<sequence>MEEIMKKLSTKKEEKTMIFYVCHPCSFLEEALKAFLKCFGIESTQMKEEENSSTSLLKSHACASDSVPMVASEYQYSSSSSNQKSSQEGVADPSTSAFSQTLNLSSMGRGGPRRTPPTQGTPPQHN</sequence>
<organism evidence="1 2">
    <name type="scientific">Trifolium pratense</name>
    <name type="common">Red clover</name>
    <dbReference type="NCBI Taxonomy" id="57577"/>
    <lineage>
        <taxon>Eukaryota</taxon>
        <taxon>Viridiplantae</taxon>
        <taxon>Streptophyta</taxon>
        <taxon>Embryophyta</taxon>
        <taxon>Tracheophyta</taxon>
        <taxon>Spermatophyta</taxon>
        <taxon>Magnoliopsida</taxon>
        <taxon>eudicotyledons</taxon>
        <taxon>Gunneridae</taxon>
        <taxon>Pentapetalae</taxon>
        <taxon>rosids</taxon>
        <taxon>fabids</taxon>
        <taxon>Fabales</taxon>
        <taxon>Fabaceae</taxon>
        <taxon>Papilionoideae</taxon>
        <taxon>50 kb inversion clade</taxon>
        <taxon>NPAAA clade</taxon>
        <taxon>Hologalegina</taxon>
        <taxon>IRL clade</taxon>
        <taxon>Trifolieae</taxon>
        <taxon>Trifolium</taxon>
    </lineage>
</organism>
<evidence type="ECO:0000313" key="2">
    <source>
        <dbReference type="Proteomes" id="UP001177021"/>
    </source>
</evidence>
<protein>
    <submittedName>
        <fullName evidence="1">Uncharacterized protein</fullName>
    </submittedName>
</protein>
<proteinExistence type="predicted"/>
<name>A0ACB0ICN5_TRIPR</name>
<gene>
    <name evidence="1" type="ORF">MILVUS5_LOCUS1685</name>
</gene>
<dbReference type="EMBL" id="CASHSV030000001">
    <property type="protein sequence ID" value="CAJ2629769.1"/>
    <property type="molecule type" value="Genomic_DNA"/>
</dbReference>
<evidence type="ECO:0000313" key="1">
    <source>
        <dbReference type="EMBL" id="CAJ2629769.1"/>
    </source>
</evidence>
<accession>A0ACB0ICN5</accession>
<reference evidence="1" key="1">
    <citation type="submission" date="2023-10" db="EMBL/GenBank/DDBJ databases">
        <authorList>
            <person name="Rodriguez Cubillos JULIANA M."/>
            <person name="De Vega J."/>
        </authorList>
    </citation>
    <scope>NUCLEOTIDE SEQUENCE</scope>
</reference>